<evidence type="ECO:0000313" key="10">
    <source>
        <dbReference type="Proteomes" id="UP000202440"/>
    </source>
</evidence>
<dbReference type="GO" id="GO:0001682">
    <property type="term" value="P:tRNA 5'-leader removal"/>
    <property type="evidence" value="ECO:0007669"/>
    <property type="project" value="UniProtKB-UniRule"/>
</dbReference>
<keyword evidence="4 7" id="KW-0255">Endonuclease</keyword>
<dbReference type="GO" id="GO:0004526">
    <property type="term" value="F:ribonuclease P activity"/>
    <property type="evidence" value="ECO:0007669"/>
    <property type="project" value="UniProtKB-UniRule"/>
</dbReference>
<dbReference type="InterPro" id="IPR000100">
    <property type="entry name" value="RNase_P"/>
</dbReference>
<dbReference type="SUPFAM" id="SSF54211">
    <property type="entry name" value="Ribosomal protein S5 domain 2-like"/>
    <property type="match status" value="1"/>
</dbReference>
<keyword evidence="2 7" id="KW-0819">tRNA processing</keyword>
<dbReference type="GO" id="GO:0030677">
    <property type="term" value="C:ribonuclease P complex"/>
    <property type="evidence" value="ECO:0007669"/>
    <property type="project" value="TreeGrafter"/>
</dbReference>
<evidence type="ECO:0000256" key="6">
    <source>
        <dbReference type="ARBA" id="ARBA00022884"/>
    </source>
</evidence>
<comment type="subunit">
    <text evidence="7">Consists of a catalytic RNA component (M1 or rnpB) and a protein subunit.</text>
</comment>
<dbReference type="GO" id="GO:0042781">
    <property type="term" value="F:3'-tRNA processing endoribonuclease activity"/>
    <property type="evidence" value="ECO:0007669"/>
    <property type="project" value="TreeGrafter"/>
</dbReference>
<comment type="catalytic activity">
    <reaction evidence="7">
        <text>Endonucleolytic cleavage of RNA, removing 5'-extranucleotides from tRNA precursor.</text>
        <dbReference type="EC" id="3.1.26.5"/>
    </reaction>
</comment>
<evidence type="ECO:0000256" key="8">
    <source>
        <dbReference type="NCBIfam" id="TIGR00188"/>
    </source>
</evidence>
<dbReference type="Pfam" id="PF00825">
    <property type="entry name" value="Ribonuclease_P"/>
    <property type="match status" value="1"/>
</dbReference>
<evidence type="ECO:0000256" key="5">
    <source>
        <dbReference type="ARBA" id="ARBA00022801"/>
    </source>
</evidence>
<dbReference type="PANTHER" id="PTHR33992:SF1">
    <property type="entry name" value="RIBONUCLEASE P PROTEIN COMPONENT"/>
    <property type="match status" value="1"/>
</dbReference>
<sequence>MPDNQFSRRSRLLKPAEFKQVFDHTELRGSTPHLLVLATHNELGHPRLGFVLAKKQIKHAVARNRVRRLVRESFRLHQHDLPAVDLVVLGRGSLVALDNQQIREMIDALWFRLKRPTHGKRAPGQRKSRPKSGR</sequence>
<comment type="similarity">
    <text evidence="7">Belongs to the RnpA family.</text>
</comment>
<reference evidence="9 10" key="1">
    <citation type="submission" date="2017-07" db="EMBL/GenBank/DDBJ databases">
        <title>Annotated genome sequence of Bacterioplanes sanyensis isolated from Red Sea.</title>
        <authorList>
            <person name="Rehman Z.U."/>
        </authorList>
    </citation>
    <scope>NUCLEOTIDE SEQUENCE [LARGE SCALE GENOMIC DNA]</scope>
    <source>
        <strain evidence="9 10">NV9</strain>
    </source>
</reference>
<dbReference type="AlphaFoldDB" id="A0A222FHL0"/>
<proteinExistence type="inferred from homology"/>
<dbReference type="PROSITE" id="PS00648">
    <property type="entry name" value="RIBONUCLEASE_P"/>
    <property type="match status" value="1"/>
</dbReference>
<evidence type="ECO:0000256" key="3">
    <source>
        <dbReference type="ARBA" id="ARBA00022722"/>
    </source>
</evidence>
<dbReference type="OrthoDB" id="9796422at2"/>
<dbReference type="InterPro" id="IPR020568">
    <property type="entry name" value="Ribosomal_Su5_D2-typ_SF"/>
</dbReference>
<keyword evidence="3 7" id="KW-0540">Nuclease</keyword>
<evidence type="ECO:0000256" key="2">
    <source>
        <dbReference type="ARBA" id="ARBA00022694"/>
    </source>
</evidence>
<keyword evidence="10" id="KW-1185">Reference proteome</keyword>
<evidence type="ECO:0000256" key="4">
    <source>
        <dbReference type="ARBA" id="ARBA00022759"/>
    </source>
</evidence>
<dbReference type="InterPro" id="IPR014721">
    <property type="entry name" value="Ribsml_uS5_D2-typ_fold_subgr"/>
</dbReference>
<dbReference type="Gene3D" id="3.30.230.10">
    <property type="match status" value="1"/>
</dbReference>
<dbReference type="PANTHER" id="PTHR33992">
    <property type="entry name" value="RIBONUCLEASE P PROTEIN COMPONENT"/>
    <property type="match status" value="1"/>
</dbReference>
<evidence type="ECO:0000256" key="7">
    <source>
        <dbReference type="HAMAP-Rule" id="MF_00227"/>
    </source>
</evidence>
<organism evidence="9 10">
    <name type="scientific">Bacterioplanes sanyensis</name>
    <dbReference type="NCBI Taxonomy" id="1249553"/>
    <lineage>
        <taxon>Bacteria</taxon>
        <taxon>Pseudomonadati</taxon>
        <taxon>Pseudomonadota</taxon>
        <taxon>Gammaproteobacteria</taxon>
        <taxon>Oceanospirillales</taxon>
        <taxon>Oceanospirillaceae</taxon>
        <taxon>Bacterioplanes</taxon>
    </lineage>
</organism>
<gene>
    <name evidence="7" type="primary">rnpA</name>
    <name evidence="9" type="ORF">CHH28_04395</name>
</gene>
<dbReference type="Proteomes" id="UP000202440">
    <property type="component" value="Chromosome"/>
</dbReference>
<dbReference type="HAMAP" id="MF_00227">
    <property type="entry name" value="RNase_P"/>
    <property type="match status" value="1"/>
</dbReference>
<dbReference type="EMBL" id="CP022530">
    <property type="protein sequence ID" value="ASP37964.1"/>
    <property type="molecule type" value="Genomic_DNA"/>
</dbReference>
<evidence type="ECO:0000256" key="1">
    <source>
        <dbReference type="ARBA" id="ARBA00002663"/>
    </source>
</evidence>
<protein>
    <recommendedName>
        <fullName evidence="7 8">Ribonuclease P protein component</fullName>
        <shortName evidence="7">RNase P protein</shortName>
        <shortName evidence="7">RNaseP protein</shortName>
        <ecNumber evidence="7 8">3.1.26.5</ecNumber>
    </recommendedName>
    <alternativeName>
        <fullName evidence="7">Protein C5</fullName>
    </alternativeName>
</protein>
<dbReference type="GO" id="GO:0000049">
    <property type="term" value="F:tRNA binding"/>
    <property type="evidence" value="ECO:0007669"/>
    <property type="project" value="UniProtKB-UniRule"/>
</dbReference>
<dbReference type="NCBIfam" id="TIGR00188">
    <property type="entry name" value="rnpA"/>
    <property type="match status" value="1"/>
</dbReference>
<dbReference type="EC" id="3.1.26.5" evidence="7 8"/>
<accession>A0A222FHL0</accession>
<keyword evidence="5 7" id="KW-0378">Hydrolase</keyword>
<name>A0A222FHL0_9GAMM</name>
<comment type="function">
    <text evidence="1 7">RNaseP catalyzes the removal of the 5'-leader sequence from pre-tRNA to produce the mature 5'-terminus. It can also cleave other RNA substrates such as 4.5S RNA. The protein component plays an auxiliary but essential role in vivo by binding to the 5'-leader sequence and broadening the substrate specificity of the ribozyme.</text>
</comment>
<dbReference type="KEGG" id="bsan:CHH28_04395"/>
<keyword evidence="6 7" id="KW-0694">RNA-binding</keyword>
<dbReference type="RefSeq" id="WP_094059165.1">
    <property type="nucleotide sequence ID" value="NZ_CP022530.1"/>
</dbReference>
<evidence type="ECO:0000313" key="9">
    <source>
        <dbReference type="EMBL" id="ASP37964.1"/>
    </source>
</evidence>
<dbReference type="InterPro" id="IPR020539">
    <property type="entry name" value="RNase_P_CS"/>
</dbReference>